<organism evidence="2 3">
    <name type="scientific">Pleurodeles waltl</name>
    <name type="common">Iberian ribbed newt</name>
    <dbReference type="NCBI Taxonomy" id="8319"/>
    <lineage>
        <taxon>Eukaryota</taxon>
        <taxon>Metazoa</taxon>
        <taxon>Chordata</taxon>
        <taxon>Craniata</taxon>
        <taxon>Vertebrata</taxon>
        <taxon>Euteleostomi</taxon>
        <taxon>Amphibia</taxon>
        <taxon>Batrachia</taxon>
        <taxon>Caudata</taxon>
        <taxon>Salamandroidea</taxon>
        <taxon>Salamandridae</taxon>
        <taxon>Pleurodelinae</taxon>
        <taxon>Pleurodeles</taxon>
    </lineage>
</organism>
<dbReference type="AlphaFoldDB" id="A0AAV7QF12"/>
<feature type="region of interest" description="Disordered" evidence="1">
    <location>
        <begin position="1"/>
        <end position="27"/>
    </location>
</feature>
<sequence>MSTALEDTATGQDGPKERKRLHVPGGTWLSQRPKRCAQRIAACFWQLLLHQRAIGDERDQSSTRFEVSLIPRSQR</sequence>
<reference evidence="2" key="1">
    <citation type="journal article" date="2022" name="bioRxiv">
        <title>Sequencing and chromosome-scale assembly of the giantPleurodeles waltlgenome.</title>
        <authorList>
            <person name="Brown T."/>
            <person name="Elewa A."/>
            <person name="Iarovenko S."/>
            <person name="Subramanian E."/>
            <person name="Araus A.J."/>
            <person name="Petzold A."/>
            <person name="Susuki M."/>
            <person name="Suzuki K.-i.T."/>
            <person name="Hayashi T."/>
            <person name="Toyoda A."/>
            <person name="Oliveira C."/>
            <person name="Osipova E."/>
            <person name="Leigh N.D."/>
            <person name="Simon A."/>
            <person name="Yun M.H."/>
        </authorList>
    </citation>
    <scope>NUCLEOTIDE SEQUENCE</scope>
    <source>
        <strain evidence="2">20211129_DDA</strain>
        <tissue evidence="2">Liver</tissue>
    </source>
</reference>
<dbReference type="Proteomes" id="UP001066276">
    <property type="component" value="Chromosome 6"/>
</dbReference>
<dbReference type="EMBL" id="JANPWB010000010">
    <property type="protein sequence ID" value="KAJ1136775.1"/>
    <property type="molecule type" value="Genomic_DNA"/>
</dbReference>
<proteinExistence type="predicted"/>
<keyword evidence="3" id="KW-1185">Reference proteome</keyword>
<evidence type="ECO:0000256" key="1">
    <source>
        <dbReference type="SAM" id="MobiDB-lite"/>
    </source>
</evidence>
<protein>
    <submittedName>
        <fullName evidence="2">Uncharacterized protein</fullName>
    </submittedName>
</protein>
<evidence type="ECO:0000313" key="2">
    <source>
        <dbReference type="EMBL" id="KAJ1136775.1"/>
    </source>
</evidence>
<accession>A0AAV7QF12</accession>
<comment type="caution">
    <text evidence="2">The sequence shown here is derived from an EMBL/GenBank/DDBJ whole genome shotgun (WGS) entry which is preliminary data.</text>
</comment>
<evidence type="ECO:0000313" key="3">
    <source>
        <dbReference type="Proteomes" id="UP001066276"/>
    </source>
</evidence>
<gene>
    <name evidence="2" type="ORF">NDU88_003189</name>
</gene>
<feature type="compositionally biased region" description="Polar residues" evidence="1">
    <location>
        <begin position="1"/>
        <end position="11"/>
    </location>
</feature>
<name>A0AAV7QF12_PLEWA</name>